<dbReference type="InterPro" id="IPR013149">
    <property type="entry name" value="ADH-like_C"/>
</dbReference>
<accession>A0A850C6U2</accession>
<protein>
    <submittedName>
        <fullName evidence="3">NADP-dependent oxidoreductase</fullName>
    </submittedName>
</protein>
<dbReference type="PANTHER" id="PTHR43205">
    <property type="entry name" value="PROSTAGLANDIN REDUCTASE"/>
    <property type="match status" value="1"/>
</dbReference>
<dbReference type="InterPro" id="IPR011032">
    <property type="entry name" value="GroES-like_sf"/>
</dbReference>
<dbReference type="SUPFAM" id="SSF50129">
    <property type="entry name" value="GroES-like"/>
    <property type="match status" value="1"/>
</dbReference>
<evidence type="ECO:0000259" key="2">
    <source>
        <dbReference type="SMART" id="SM00829"/>
    </source>
</evidence>
<dbReference type="PANTHER" id="PTHR43205:SF7">
    <property type="entry name" value="PROSTAGLANDIN REDUCTASE 1"/>
    <property type="match status" value="1"/>
</dbReference>
<name>A0A850C6U2_9ACTN</name>
<dbReference type="GO" id="GO:0016628">
    <property type="term" value="F:oxidoreductase activity, acting on the CH-CH group of donors, NAD or NADP as acceptor"/>
    <property type="evidence" value="ECO:0007669"/>
    <property type="project" value="InterPro"/>
</dbReference>
<gene>
    <name evidence="3" type="ORF">HOQ43_08365</name>
</gene>
<dbReference type="Pfam" id="PF16884">
    <property type="entry name" value="ADH_N_2"/>
    <property type="match status" value="1"/>
</dbReference>
<dbReference type="Gene3D" id="3.90.180.10">
    <property type="entry name" value="Medium-chain alcohol dehydrogenases, catalytic domain"/>
    <property type="match status" value="1"/>
</dbReference>
<evidence type="ECO:0000256" key="1">
    <source>
        <dbReference type="ARBA" id="ARBA00023002"/>
    </source>
</evidence>
<dbReference type="InterPro" id="IPR045010">
    <property type="entry name" value="MDR_fam"/>
</dbReference>
<dbReference type="Gene3D" id="3.40.50.720">
    <property type="entry name" value="NAD(P)-binding Rossmann-like Domain"/>
    <property type="match status" value="1"/>
</dbReference>
<dbReference type="AlphaFoldDB" id="A0A850C6U2"/>
<organism evidence="3 4">
    <name type="scientific">Glycomyces artemisiae</name>
    <dbReference type="NCBI Taxonomy" id="1076443"/>
    <lineage>
        <taxon>Bacteria</taxon>
        <taxon>Bacillati</taxon>
        <taxon>Actinomycetota</taxon>
        <taxon>Actinomycetes</taxon>
        <taxon>Glycomycetales</taxon>
        <taxon>Glycomycetaceae</taxon>
        <taxon>Glycomyces</taxon>
    </lineage>
</organism>
<comment type="caution">
    <text evidence="3">The sequence shown here is derived from an EMBL/GenBank/DDBJ whole genome shotgun (WGS) entry which is preliminary data.</text>
</comment>
<keyword evidence="1" id="KW-0560">Oxidoreductase</keyword>
<dbReference type="Pfam" id="PF00107">
    <property type="entry name" value="ADH_zinc_N"/>
    <property type="match status" value="1"/>
</dbReference>
<evidence type="ECO:0000313" key="4">
    <source>
        <dbReference type="Proteomes" id="UP000574690"/>
    </source>
</evidence>
<evidence type="ECO:0000313" key="3">
    <source>
        <dbReference type="EMBL" id="NUQ88461.1"/>
    </source>
</evidence>
<reference evidence="3 4" key="1">
    <citation type="submission" date="2020-05" db="EMBL/GenBank/DDBJ databases">
        <title>DNA-SIP metagenomic assembled genomes.</title>
        <authorList>
            <person name="Yu J."/>
        </authorList>
    </citation>
    <scope>NUCLEOTIDE SEQUENCE [LARGE SCALE GENOMIC DNA]</scope>
    <source>
        <strain evidence="3">Bin5.27</strain>
    </source>
</reference>
<proteinExistence type="predicted"/>
<dbReference type="SUPFAM" id="SSF51735">
    <property type="entry name" value="NAD(P)-binding Rossmann-fold domains"/>
    <property type="match status" value="1"/>
</dbReference>
<dbReference type="SMART" id="SM00829">
    <property type="entry name" value="PKS_ER"/>
    <property type="match status" value="1"/>
</dbReference>
<dbReference type="FunFam" id="3.40.50.720:FF:000121">
    <property type="entry name" value="Prostaglandin reductase 2"/>
    <property type="match status" value="1"/>
</dbReference>
<dbReference type="EMBL" id="JABFXE010000352">
    <property type="protein sequence ID" value="NUQ88461.1"/>
    <property type="molecule type" value="Genomic_DNA"/>
</dbReference>
<dbReference type="InterPro" id="IPR036291">
    <property type="entry name" value="NAD(P)-bd_dom_sf"/>
</dbReference>
<feature type="domain" description="Enoyl reductase (ER)" evidence="2">
    <location>
        <begin position="17"/>
        <end position="334"/>
    </location>
</feature>
<dbReference type="Proteomes" id="UP000574690">
    <property type="component" value="Unassembled WGS sequence"/>
</dbReference>
<sequence>MTYGISTQARLVRRPAGLPSPDDFEIVTEPLPDLRPDEVRVVNDFVSVDPYMRGRMRDAPSYIPPFKLHETMTGDAVGRVVESRSTELKVGDLVTHDLGWRDVAQADEKLFRKVEPLPGLSTSLYLGPLGTTGFTAYVGLVRIAELREGDTVFVSGAAGAVGSIAGQIARIKGAARVIGSAGTPEKVAALTERFGFDAGFDYHVPDLAQRLAELTPDGLDVYFDNVGGPQLEAAVAAMRDFGRAAVCGSIADYNLQDGVPGPRNLGTLVSRRLTLRGFLITDHRDLHAAFRAEMTGWLADGRIVTAETVIDGIERAPEAFLGLFTGHNTGKMLVRPRQPRVA</sequence>
<dbReference type="InterPro" id="IPR041694">
    <property type="entry name" value="ADH_N_2"/>
</dbReference>
<dbReference type="InterPro" id="IPR020843">
    <property type="entry name" value="ER"/>
</dbReference>
<dbReference type="CDD" id="cd05288">
    <property type="entry name" value="PGDH"/>
    <property type="match status" value="1"/>
</dbReference>